<dbReference type="EMBL" id="MU251465">
    <property type="protein sequence ID" value="KAG9234390.1"/>
    <property type="molecule type" value="Genomic_DNA"/>
</dbReference>
<gene>
    <name evidence="2" type="ORF">BJ875DRAFT_16083</name>
</gene>
<comment type="caution">
    <text evidence="2">The sequence shown here is derived from an EMBL/GenBank/DDBJ whole genome shotgun (WGS) entry which is preliminary data.</text>
</comment>
<feature type="region of interest" description="Disordered" evidence="1">
    <location>
        <begin position="1"/>
        <end position="118"/>
    </location>
</feature>
<accession>A0A9P8C5M8</accession>
<dbReference type="AlphaFoldDB" id="A0A9P8C5M8"/>
<proteinExistence type="predicted"/>
<evidence type="ECO:0000313" key="2">
    <source>
        <dbReference type="EMBL" id="KAG9234390.1"/>
    </source>
</evidence>
<keyword evidence="3" id="KW-1185">Reference proteome</keyword>
<evidence type="ECO:0000313" key="3">
    <source>
        <dbReference type="Proteomes" id="UP000824998"/>
    </source>
</evidence>
<evidence type="ECO:0000256" key="1">
    <source>
        <dbReference type="SAM" id="MobiDB-lite"/>
    </source>
</evidence>
<reference evidence="2" key="1">
    <citation type="journal article" date="2021" name="IMA Fungus">
        <title>Genomic characterization of three marine fungi, including Emericellopsis atlantica sp. nov. with signatures of a generalist lifestyle and marine biomass degradation.</title>
        <authorList>
            <person name="Hagestad O.C."/>
            <person name="Hou L."/>
            <person name="Andersen J.H."/>
            <person name="Hansen E.H."/>
            <person name="Altermark B."/>
            <person name="Li C."/>
            <person name="Kuhnert E."/>
            <person name="Cox R.J."/>
            <person name="Crous P.W."/>
            <person name="Spatafora J.W."/>
            <person name="Lail K."/>
            <person name="Amirebrahimi M."/>
            <person name="Lipzen A."/>
            <person name="Pangilinan J."/>
            <person name="Andreopoulos W."/>
            <person name="Hayes R.D."/>
            <person name="Ng V."/>
            <person name="Grigoriev I.V."/>
            <person name="Jackson S.A."/>
            <person name="Sutton T.D.S."/>
            <person name="Dobson A.D.W."/>
            <person name="Rama T."/>
        </authorList>
    </citation>
    <scope>NUCLEOTIDE SEQUENCE</scope>
    <source>
        <strain evidence="2">TRa018bII</strain>
    </source>
</reference>
<feature type="compositionally biased region" description="Gly residues" evidence="1">
    <location>
        <begin position="86"/>
        <end position="104"/>
    </location>
</feature>
<protein>
    <submittedName>
        <fullName evidence="2">Uncharacterized protein</fullName>
    </submittedName>
</protein>
<name>A0A9P8C5M8_9HELO</name>
<dbReference type="Proteomes" id="UP000824998">
    <property type="component" value="Unassembled WGS sequence"/>
</dbReference>
<sequence length="280" mass="30422">MNDEMDVDEPSESTTRCPKMTPGCESMKQDSKGIRNRDPKQGAPTRIDPRSRWNSPPKGRRRTNGPGLLLTTGNGNGNSNSNGNGNSSGNGNGNGNGHGHGHGNGIATAGSEAAWSRQQSRRLAVSASLEAYQPNQSLCSTGPGFTRSSAWYEEHVCMFACLHVCTRMLSGSVTRLQRQYHPEILPSGVFSKGLKRRSRPLTLTLTFTCSALTCTRTHSHSHPPSTALTSPALTNTHTYADSHTLTHTHTHSHTLTHTHTHSHTHTRSHTLTHTHTHSHP</sequence>
<feature type="region of interest" description="Disordered" evidence="1">
    <location>
        <begin position="257"/>
        <end position="280"/>
    </location>
</feature>
<feature type="compositionally biased region" description="Acidic residues" evidence="1">
    <location>
        <begin position="1"/>
        <end position="11"/>
    </location>
</feature>
<organism evidence="2 3">
    <name type="scientific">Amylocarpus encephaloides</name>
    <dbReference type="NCBI Taxonomy" id="45428"/>
    <lineage>
        <taxon>Eukaryota</taxon>
        <taxon>Fungi</taxon>
        <taxon>Dikarya</taxon>
        <taxon>Ascomycota</taxon>
        <taxon>Pezizomycotina</taxon>
        <taxon>Leotiomycetes</taxon>
        <taxon>Helotiales</taxon>
        <taxon>Helotiales incertae sedis</taxon>
        <taxon>Amylocarpus</taxon>
    </lineage>
</organism>
<feature type="compositionally biased region" description="Basic and acidic residues" evidence="1">
    <location>
        <begin position="27"/>
        <end position="40"/>
    </location>
</feature>